<keyword evidence="4" id="KW-1185">Reference proteome</keyword>
<evidence type="ECO:0000313" key="4">
    <source>
        <dbReference type="Proteomes" id="UP001259347"/>
    </source>
</evidence>
<sequence>MSADIPTSSPAAPVTGSSPGTPVTPSASVTPARALHAEWLKFRTLASNPLTAFASLGMIVALSGVLVWARAGESVSTSPVELLTGVSWAQLLLAVLAVVFVCSEWASGTSRVTFLAVPARWPVLLGKAAVVGAVSFVVGALGAAGALALGAAGGVEVSADTGLAIRLVLGAGVYLGALSVLSLGLGAIARNLVGGILTVIGFLWVLPLAVTLIPSPVVQRLIAYLPSPAGGQLLAVENPSAPLTPWAGGAVLLIWSCAALVGATIAVRVRDI</sequence>
<keyword evidence="2" id="KW-1133">Transmembrane helix</keyword>
<feature type="transmembrane region" description="Helical" evidence="2">
    <location>
        <begin position="50"/>
        <end position="68"/>
    </location>
</feature>
<name>A0ABU1SF62_9MICO</name>
<proteinExistence type="predicted"/>
<evidence type="ECO:0000256" key="2">
    <source>
        <dbReference type="SAM" id="Phobius"/>
    </source>
</evidence>
<evidence type="ECO:0000313" key="3">
    <source>
        <dbReference type="EMBL" id="MDR6867903.1"/>
    </source>
</evidence>
<protein>
    <submittedName>
        <fullName evidence="3">ABC-type transport system involved in multi-copper enzyme maturation permease subunit</fullName>
    </submittedName>
</protein>
<dbReference type="RefSeq" id="WP_310021191.1">
    <property type="nucleotide sequence ID" value="NZ_JAVDUM010000011.1"/>
</dbReference>
<feature type="transmembrane region" description="Helical" evidence="2">
    <location>
        <begin position="163"/>
        <end position="185"/>
    </location>
</feature>
<gene>
    <name evidence="3" type="ORF">J2Y69_002511</name>
</gene>
<feature type="transmembrane region" description="Helical" evidence="2">
    <location>
        <begin position="88"/>
        <end position="107"/>
    </location>
</feature>
<accession>A0ABU1SF62</accession>
<feature type="transmembrane region" description="Helical" evidence="2">
    <location>
        <begin position="192"/>
        <end position="213"/>
    </location>
</feature>
<organism evidence="3 4">
    <name type="scientific">Microbacterium resistens</name>
    <dbReference type="NCBI Taxonomy" id="156977"/>
    <lineage>
        <taxon>Bacteria</taxon>
        <taxon>Bacillati</taxon>
        <taxon>Actinomycetota</taxon>
        <taxon>Actinomycetes</taxon>
        <taxon>Micrococcales</taxon>
        <taxon>Microbacteriaceae</taxon>
        <taxon>Microbacterium</taxon>
    </lineage>
</organism>
<evidence type="ECO:0000256" key="1">
    <source>
        <dbReference type="SAM" id="MobiDB-lite"/>
    </source>
</evidence>
<comment type="caution">
    <text evidence="3">The sequence shown here is derived from an EMBL/GenBank/DDBJ whole genome shotgun (WGS) entry which is preliminary data.</text>
</comment>
<keyword evidence="2" id="KW-0472">Membrane</keyword>
<feature type="transmembrane region" description="Helical" evidence="2">
    <location>
        <begin position="246"/>
        <end position="267"/>
    </location>
</feature>
<reference evidence="3 4" key="1">
    <citation type="submission" date="2023-07" db="EMBL/GenBank/DDBJ databases">
        <title>Sorghum-associated microbial communities from plants grown in Nebraska, USA.</title>
        <authorList>
            <person name="Schachtman D."/>
        </authorList>
    </citation>
    <scope>NUCLEOTIDE SEQUENCE [LARGE SCALE GENOMIC DNA]</scope>
    <source>
        <strain evidence="3 4">2980</strain>
    </source>
</reference>
<keyword evidence="2" id="KW-0812">Transmembrane</keyword>
<dbReference type="Proteomes" id="UP001259347">
    <property type="component" value="Unassembled WGS sequence"/>
</dbReference>
<feature type="transmembrane region" description="Helical" evidence="2">
    <location>
        <begin position="128"/>
        <end position="151"/>
    </location>
</feature>
<feature type="region of interest" description="Disordered" evidence="1">
    <location>
        <begin position="1"/>
        <end position="27"/>
    </location>
</feature>
<dbReference type="EMBL" id="JAVDUM010000011">
    <property type="protein sequence ID" value="MDR6867903.1"/>
    <property type="molecule type" value="Genomic_DNA"/>
</dbReference>